<evidence type="ECO:0000256" key="7">
    <source>
        <dbReference type="SAM" id="MobiDB-lite"/>
    </source>
</evidence>
<feature type="region of interest" description="Disordered" evidence="7">
    <location>
        <begin position="311"/>
        <end position="330"/>
    </location>
</feature>
<evidence type="ECO:0000313" key="9">
    <source>
        <dbReference type="EMBL" id="EHK53602.1"/>
    </source>
</evidence>
<evidence type="ECO:0000313" key="10">
    <source>
        <dbReference type="Proteomes" id="UP000003250"/>
    </source>
</evidence>
<dbReference type="PROSITE" id="PS51782">
    <property type="entry name" value="LYSM"/>
    <property type="match status" value="1"/>
</dbReference>
<keyword evidence="10" id="KW-1185">Reference proteome</keyword>
<feature type="compositionally biased region" description="Basic and acidic residues" evidence="7">
    <location>
        <begin position="98"/>
        <end position="109"/>
    </location>
</feature>
<organism evidence="9 10">
    <name type="scientific">Mesorhizobium alhagi CCNWXJ12-2</name>
    <dbReference type="NCBI Taxonomy" id="1107882"/>
    <lineage>
        <taxon>Bacteria</taxon>
        <taxon>Pseudomonadati</taxon>
        <taxon>Pseudomonadota</taxon>
        <taxon>Alphaproteobacteria</taxon>
        <taxon>Hyphomicrobiales</taxon>
        <taxon>Phyllobacteriaceae</taxon>
        <taxon>Allomesorhizobium</taxon>
    </lineage>
</organism>
<dbReference type="Proteomes" id="UP000003250">
    <property type="component" value="Unassembled WGS sequence"/>
</dbReference>
<dbReference type="Pfam" id="PF01375">
    <property type="entry name" value="Enterotoxin_a"/>
    <property type="match status" value="1"/>
</dbReference>
<sequence>MPQSPGLSEGIYNDLATGKSTDQVAQERGMTREAVIATLAGGNQPVVTPPTSDNGDVRTTVITDRQGRTVTEYYDYQHGTYYTQVQNSPDAKPVSNPVRDESGWKVDQDYDSKTGTITKTRVDDLDMDSTGSRVVETSHANGTRIETTIAQDGTAKAVVIGPDGKRVELAPWQSAPGMPAPASHYVRPPHLQDFIGPVATKDLLPVGGDQSIPSIQKELAQGRTIDEIAETRGISRDQVIAGMQASGVTVTETRTSVGNVVEVTEAQGGKTTYTHDYDHGSTNVTVTKPNGNTVSDTVDGNGVTTHTERNAETGEQTTHKVDPRTGTTTDINFDRDGRRTEVVTVKGANGKEEKTTTVTFNGYQLTTAPDGNKTLTNSSNGDQQTIKPGSVQDSFATMLMEATPDSADPEIARQGQAQKAFAESQLAQARLPEQQQVAADATQARVDAEGKYGSGRPAEPTLNPEGQVIDPIGEPPPGSPGELIGTPPPAGIAQPDATQTPIATNGGTADKWVPINVNGSWRWVHPEVARAAAAEAAASSRVIETQSLITASEADLQVYAKTPEFNGTMRDLRAQVNNALAPHGLQWNPSTAPGTLADAQQAQTLAHDAYGQASEARGHYDQAVTTLDQAIDQQAAMPFYPDGTTPVITAANSNYDYDAEVAKGKQARADINKLFSDVDLQTKAGDKAIIDFNVSMTGAIEAPPGTLAKGAQPVEIEIGGQKLQVAPEVAEAYNNSGDITSLSEGDKPIRVQVEVTRADGTTGPEWRWVASETALQSIGAGQQLGLSEAYNNYFGALQTDAALGVELQDFESRALADYRERVPHHFDPEGYQNGNGEHTGKLVDSEVVVKDGKLILRNRYENDVFSGEDGHVLEVALAVNPNDTNYTDEMRARPLNQEWMEFAGPSSEGNVCVASPLSAAKGGVESAALELNQLLHSGVTENLAALDKQLPGLRTNYNELVQTHGTGAATPPEGTLAPGETAVPLQVGGQTIEVAPDVAEQIKAQGPEALTQSDKPVYVDIEIPSDDGSTTQLRGWVNPQLALAGIKLADAETQRSQLTQSKSMLDNSIAYNEMRLRNPELLTDTTGTTEAEYLERDEQGALDGIYQGRFQSLLNSGFNNEFQDLDATELSRTIDRTAGIDPSTEDGREARQKIIDEIHEAGGEDADVRVVPIFYSEEGSAPHQTALYAVNTDEGVRYVDAAGQKFDSLKDFQDNNRQFSEDGKLIVPKNLEMTAGADGRISLDVVQARNVSTWDKVVDPVVGIVGGVATVLSFTPLAPVAAPIAIGSGVYLAGRTAFKQADYLNHGGEWGDKESLMNMGMIAATALPVGGSALRSFGMVRAGIPASRALPGSIGALPMKSGTINLAGREFAYTASPYATQVANYTRTAGGLNMAAHGLDATALTVGAPLVVQSGVDLAIHGGDMSGLELANSVLGLGTGVMGTGAGVRTIATYRPGRGTGNLADTLGQQTPVIEPDSIIIPGRDGGPEQIVVSGPTRTTADLTPIAGRGGADIIRVRAEDGQMVDAVVLGDQPTSADTIFVPRHGELPRTQDVAGKTHVLLRDPATGAPLILPLRRDGSIPLGLVDTQRVLPAGHQPKEIGPAPPTTHTLEQVRGMRQPDKWQAGEIYIQELNGSAGQQHFPVPLDPNGPFPVTRPGGRHVDAPVHTVRGMEAIEVKTYNLWTTISGAPHMREVPLTSSIQEQINKDVALRNRIPGYEPRWVFLDAPPSAELVQALNDARIIGNIYRHWSPPEASAQATDAASYVPREPRVTQATVDGQSAPRLFIADGDGNVSRAIFAVDGNGEITPVASRTSGEEAGPEVAASSAERNETTAGVTQTVRDHARPFVFRADTRSPAQIMADGGFSPPPATGLWTDNAGGISLYNYVTGNTRGRFVGTSGSIEGAKAFVSQNSRSGREQGYTYLYVVNPRSPRHHVPTEFDAGGWQLSPSKVGEDEVAIDGSVPWSEVYGWRKMDPDGNFVGGFTRNEGFDYQAASTPRQRQVILRQPDPIEGMADADRSAPAQDAEGTAPPVDKPDGEAGQSPVIPPPDDAPSQLVANESGSNPLMRYTLGAAAPEGQEILINYNLPPEQRASVQPKVEPFTKSQLDAHAKGEREAFPFDKWANMLPDHYIGQTIPPRPLREILPDFRIGVTFRARLNTGQPFDIGSPTIASVGFGIGTKTDYGKIMRSIGESFRERKLTPLKDALSTEGVVSVRAREYLNITGLQAGVWPVSNQTAFPVRASDLSEVVKNAVFTDRSGYEIKPSFAGVVGKTPEESGSATVIEMAYTPSLKGEDVTLNPGERDFFGVAADNAGGHVRLQDTLPFDRVMTEFKAGLRLPVLANHVDAVDALPRVGFEKRPESPVKDTLKAGDVVSREAYDQIQAALGTTTLQIQFAIKDPAAAQQLVEALNRGDGVDTIHRLVEAGQIDPSKTVSYAENPVASGMRLSAVPGKSPVKEIQLLTGESRRVLNPEAMLVDVIFNDSNRLPGVLAFNPDKFTTSATYKIKSKVNEWRTSHLPEDFHSKGSPQSRSMPTDGNIYEYLYGQYGTPATRYTVSLSTPPVPGGALAYSAEVRAQYKSNARSEPRSIAKDRYTTLKLPGQDGETYGLYAPKWLGRAAASENGSAFMIPKGAKASLKRFLDDLAEHARPDQREMIENFRNDPATKIVEGKFLRQDDAADVQAFLAAYAERKGNFDLLPLGDHQPIPLGSLLPPEVKAPTAKQVRSWSADDVGKLSRAELISIEPLHIGQFNPEQLSGLTSSQMAFLSFDQIAAMRPTQLRALSADQLNGIRPSCVAAIPPGRIAGMNADQIAAFSPLQLKQFTSAQRLKITPDQLAVLDPQQLKALGLDLSQMRGRQFAKLNDTQLGIARENTAWDRLSKEQLRAIPETGITAIDTAKLTPEQVSWLTRGQIAALTRDQWGAFTVNHIEALTRPQIAAVTPKQLEQLSPGQFRKFTLEQFGWMSTDQTNALSVQQLSTFKTAYRKTMTPEQRTLVDGALVYSRFKEHQAALETFGTMATSSYMLWSSLPPHWTATASGVAFAWRGAVFSVQSIFPNATAPHTKLGRALNLSSGLSFIVSSPGAAAPLIQSGSNPVVNGTFTLGNMIYGTKSTMQAFTGRTVMRLLGDHVGNAAYLGGSIAYTAQNLHSPLGWSSGALFALGSAEFWASAIRADKLNRQPLPRTEADIKAAAKSDKRWAAADRLALGVTFGAGMFLFAWDTLDGEPWKVAGTDGQNPGEPDAPPATSVNLGPDDGVVQPDDTPPPPDPTGAKPADRVEPQFAITSKIGLSLREAPNADAERLGVLRQDALVRETGSRKTDTDGTMWAPVWAIDIEGKEMQGWVRAEYLAAHPEGAQDQSGRLNPELEEQGYRAIIVQNNDSIIRLAIHHQKSISATVALNLEHIANPSLLFAGDRIYLPR</sequence>
<dbReference type="SUPFAM" id="SSF56399">
    <property type="entry name" value="ADP-ribosylation"/>
    <property type="match status" value="1"/>
</dbReference>
<dbReference type="InterPro" id="IPR018392">
    <property type="entry name" value="LysM"/>
</dbReference>
<keyword evidence="5" id="KW-0843">Virulence</keyword>
<feature type="region of interest" description="Disordered" evidence="7">
    <location>
        <begin position="3230"/>
        <end position="3280"/>
    </location>
</feature>
<dbReference type="GO" id="GO:0005615">
    <property type="term" value="C:extracellular space"/>
    <property type="evidence" value="ECO:0007669"/>
    <property type="project" value="InterPro"/>
</dbReference>
<dbReference type="Gene3D" id="3.90.210.10">
    <property type="entry name" value="Heat-Labile Enterotoxin, subunit A"/>
    <property type="match status" value="1"/>
</dbReference>
<evidence type="ECO:0000256" key="6">
    <source>
        <dbReference type="ARBA" id="ARBA00023157"/>
    </source>
</evidence>
<feature type="compositionally biased region" description="Polar residues" evidence="7">
    <location>
        <begin position="496"/>
        <end position="507"/>
    </location>
</feature>
<keyword evidence="6" id="KW-1015">Disulfide bond</keyword>
<keyword evidence="4" id="KW-0260">Enterotoxin</keyword>
<feature type="region of interest" description="Disordered" evidence="7">
    <location>
        <begin position="1809"/>
        <end position="1838"/>
    </location>
</feature>
<feature type="region of interest" description="Disordered" evidence="7">
    <location>
        <begin position="1"/>
        <end position="27"/>
    </location>
</feature>
<proteinExistence type="inferred from homology"/>
<evidence type="ECO:0000256" key="4">
    <source>
        <dbReference type="ARBA" id="ARBA00022861"/>
    </source>
</evidence>
<gene>
    <name evidence="9" type="ORF">MAXJ12_29215</name>
</gene>
<dbReference type="InterPro" id="IPR032675">
    <property type="entry name" value="LRR_dom_sf"/>
</dbReference>
<evidence type="ECO:0000259" key="8">
    <source>
        <dbReference type="PROSITE" id="PS51782"/>
    </source>
</evidence>
<evidence type="ECO:0000256" key="3">
    <source>
        <dbReference type="ARBA" id="ARBA00022729"/>
    </source>
</evidence>
<feature type="region of interest" description="Disordered" evidence="7">
    <location>
        <begin position="85"/>
        <end position="109"/>
    </location>
</feature>
<protein>
    <recommendedName>
        <fullName evidence="8">LysM domain-containing protein</fullName>
    </recommendedName>
</protein>
<dbReference type="EMBL" id="AHAM01000262">
    <property type="protein sequence ID" value="EHK53602.1"/>
    <property type="molecule type" value="Genomic_DNA"/>
</dbReference>
<comment type="similarity">
    <text evidence="1">Belongs to the enterotoxin A family.</text>
</comment>
<keyword evidence="3" id="KW-0732">Signal</keyword>
<dbReference type="InterPro" id="IPR001144">
    <property type="entry name" value="Enterotoxin_A"/>
</dbReference>
<keyword evidence="2" id="KW-0800">Toxin</keyword>
<evidence type="ECO:0000256" key="1">
    <source>
        <dbReference type="ARBA" id="ARBA00009092"/>
    </source>
</evidence>
<feature type="region of interest" description="Disordered" evidence="7">
    <location>
        <begin position="450"/>
        <end position="509"/>
    </location>
</feature>
<dbReference type="Gene3D" id="2.180.10.10">
    <property type="entry name" value="RHS repeat-associated core"/>
    <property type="match status" value="1"/>
</dbReference>
<dbReference type="GO" id="GO:0090729">
    <property type="term" value="F:toxin activity"/>
    <property type="evidence" value="ECO:0007669"/>
    <property type="project" value="UniProtKB-KW"/>
</dbReference>
<evidence type="ECO:0000256" key="5">
    <source>
        <dbReference type="ARBA" id="ARBA00023026"/>
    </source>
</evidence>
<feature type="compositionally biased region" description="Basic and acidic residues" evidence="7">
    <location>
        <begin position="311"/>
        <end position="323"/>
    </location>
</feature>
<accession>H0I056</accession>
<dbReference type="Gene3D" id="3.80.10.10">
    <property type="entry name" value="Ribonuclease Inhibitor"/>
    <property type="match status" value="1"/>
</dbReference>
<dbReference type="PATRIC" id="fig|1107882.3.peg.5657"/>
<name>H0I056_9HYPH</name>
<reference evidence="9 10" key="1">
    <citation type="journal article" date="2012" name="J. Bacteriol.">
        <title>Draft Genome Sequence of Mesorhizobium alhagi CCNWXJ12-2T, a Novel Salt-Resistant Species Isolated from the Desert of Northwestern China.</title>
        <authorList>
            <person name="Zhou M."/>
            <person name="Chen W."/>
            <person name="Chen H."/>
            <person name="Wei G."/>
        </authorList>
    </citation>
    <scope>NUCLEOTIDE SEQUENCE [LARGE SCALE GENOMIC DNA]</scope>
    <source>
        <strain evidence="9 10">CCNWXJ12-2</strain>
    </source>
</reference>
<evidence type="ECO:0000256" key="2">
    <source>
        <dbReference type="ARBA" id="ARBA00022656"/>
    </source>
</evidence>
<feature type="domain" description="LysM" evidence="8">
    <location>
        <begin position="3374"/>
        <end position="3420"/>
    </location>
</feature>
<feature type="region of interest" description="Disordered" evidence="7">
    <location>
        <begin position="2013"/>
        <end position="2063"/>
    </location>
</feature>